<dbReference type="Pfam" id="PF12937">
    <property type="entry name" value="F-box-like"/>
    <property type="match status" value="1"/>
</dbReference>
<gene>
    <name evidence="2" type="ORF">SCHPADRAFT_1000923</name>
</gene>
<dbReference type="InParanoid" id="A0A0H2RAR0"/>
<accession>A0A0H2RAR0</accession>
<feature type="domain" description="F-box" evidence="1">
    <location>
        <begin position="104"/>
        <end position="156"/>
    </location>
</feature>
<dbReference type="InterPro" id="IPR036047">
    <property type="entry name" value="F-box-like_dom_sf"/>
</dbReference>
<reference evidence="2 3" key="1">
    <citation type="submission" date="2015-04" db="EMBL/GenBank/DDBJ databases">
        <title>Complete genome sequence of Schizopora paradoxa KUC8140, a cosmopolitan wood degrader in East Asia.</title>
        <authorList>
            <consortium name="DOE Joint Genome Institute"/>
            <person name="Min B."/>
            <person name="Park H."/>
            <person name="Jang Y."/>
            <person name="Kim J.-J."/>
            <person name="Kim K.H."/>
            <person name="Pangilinan J."/>
            <person name="Lipzen A."/>
            <person name="Riley R."/>
            <person name="Grigoriev I.V."/>
            <person name="Spatafora J.W."/>
            <person name="Choi I.-G."/>
        </authorList>
    </citation>
    <scope>NUCLEOTIDE SEQUENCE [LARGE SCALE GENOMIC DNA]</scope>
    <source>
        <strain evidence="2 3">KUC8140</strain>
    </source>
</reference>
<dbReference type="Proteomes" id="UP000053477">
    <property type="component" value="Unassembled WGS sequence"/>
</dbReference>
<name>A0A0H2RAR0_9AGAM</name>
<dbReference type="InterPro" id="IPR001810">
    <property type="entry name" value="F-box_dom"/>
</dbReference>
<dbReference type="Gene3D" id="1.20.1280.50">
    <property type="match status" value="1"/>
</dbReference>
<proteinExistence type="predicted"/>
<sequence>MPMCMTPASAAMQVLYALETASEKSEARHGFNFRESDWSARGEFDKLSRRNLLNAETIRKLSSVKHRLEYIVKLSESLASSASEVLRLYERHLEPVTSKLSKGFASIPDEIISIIFKYSACDEQQGTRHAIWLSQVSRRFRQLALGDRSLWSKQFLWYDSSENMVKTCIKRSGTNADFQIVVNATDMLPRYAIDNFLRVCAPTASRWRSFALICDWDGSRSGPNFYINDSVDDIGRQILALPRLRELSLIQRHYRATPDVLMWRSSMGYIRENSWDAPNLQVVRCVEYIPSPTFPFAFVSQFTMSLTLLPLHIYYQIGDLLVFLSAMEGLTDMELELKIHGNADSAMGANFHVDQTFRCARLSSLRLHISGLTLPSGPYCLLEPFLEALEMPFLGHLALHVTLGASVVCFYGPRLHDTGVLSALANILLPSPYTHTRLTSLDINISLSDLGKEELRTTNLPLLTIPLARIPNVTTLTISTFCRISFSWEEFLSMPSKRSLRRLRILSCDNMDAGHLQVMIRSLKNVDAWGLLDRVLIQKCSSLDEESALLAVGKERMRFMTW</sequence>
<dbReference type="EMBL" id="KQ086090">
    <property type="protein sequence ID" value="KLO08472.1"/>
    <property type="molecule type" value="Genomic_DNA"/>
</dbReference>
<protein>
    <recommendedName>
        <fullName evidence="1">F-box domain-containing protein</fullName>
    </recommendedName>
</protein>
<evidence type="ECO:0000313" key="2">
    <source>
        <dbReference type="EMBL" id="KLO08472.1"/>
    </source>
</evidence>
<keyword evidence="3" id="KW-1185">Reference proteome</keyword>
<dbReference type="AlphaFoldDB" id="A0A0H2RAR0"/>
<organism evidence="2 3">
    <name type="scientific">Schizopora paradoxa</name>
    <dbReference type="NCBI Taxonomy" id="27342"/>
    <lineage>
        <taxon>Eukaryota</taxon>
        <taxon>Fungi</taxon>
        <taxon>Dikarya</taxon>
        <taxon>Basidiomycota</taxon>
        <taxon>Agaricomycotina</taxon>
        <taxon>Agaricomycetes</taxon>
        <taxon>Hymenochaetales</taxon>
        <taxon>Schizoporaceae</taxon>
        <taxon>Schizopora</taxon>
    </lineage>
</organism>
<dbReference type="OrthoDB" id="3226575at2759"/>
<evidence type="ECO:0000313" key="3">
    <source>
        <dbReference type="Proteomes" id="UP000053477"/>
    </source>
</evidence>
<dbReference type="SUPFAM" id="SSF81383">
    <property type="entry name" value="F-box domain"/>
    <property type="match status" value="1"/>
</dbReference>
<evidence type="ECO:0000259" key="1">
    <source>
        <dbReference type="Pfam" id="PF12937"/>
    </source>
</evidence>